<sequence>MVRRRTKTCGNMETCAKRLESVDMRGTIKTRFGNIPAHDIASFRRAVLLDDSCFMLTMDFLMNQNGIGGVNPLYSRMVDEDMKRNLIDSTSPSQRENRIVLLPVYLDKHWGGVVFNFDDNKLVFYDPMQTKSMKPLEWS</sequence>
<dbReference type="Proteomes" id="UP000018721">
    <property type="component" value="Unassembled WGS sequence"/>
</dbReference>
<dbReference type="EMBL" id="ANIZ01002012">
    <property type="protein sequence ID" value="ETI43244.1"/>
    <property type="molecule type" value="Genomic_DNA"/>
</dbReference>
<protein>
    <recommendedName>
        <fullName evidence="3">Ubiquitin-like protease family profile domain-containing protein</fullName>
    </recommendedName>
</protein>
<dbReference type="AlphaFoldDB" id="V9EVE9"/>
<evidence type="ECO:0008006" key="3">
    <source>
        <dbReference type="Google" id="ProtNLM"/>
    </source>
</evidence>
<keyword evidence="2" id="KW-1185">Reference proteome</keyword>
<evidence type="ECO:0000313" key="2">
    <source>
        <dbReference type="Proteomes" id="UP000018721"/>
    </source>
</evidence>
<dbReference type="SUPFAM" id="SSF54001">
    <property type="entry name" value="Cysteine proteinases"/>
    <property type="match status" value="1"/>
</dbReference>
<comment type="caution">
    <text evidence="1">The sequence shown here is derived from an EMBL/GenBank/DDBJ whole genome shotgun (WGS) entry which is preliminary data.</text>
</comment>
<dbReference type="Gene3D" id="3.40.395.10">
    <property type="entry name" value="Adenoviral Proteinase, Chain A"/>
    <property type="match status" value="1"/>
</dbReference>
<evidence type="ECO:0000313" key="1">
    <source>
        <dbReference type="EMBL" id="ETI43244.1"/>
    </source>
</evidence>
<organism evidence="1 2">
    <name type="scientific">Phytophthora nicotianae P1569</name>
    <dbReference type="NCBI Taxonomy" id="1317065"/>
    <lineage>
        <taxon>Eukaryota</taxon>
        <taxon>Sar</taxon>
        <taxon>Stramenopiles</taxon>
        <taxon>Oomycota</taxon>
        <taxon>Peronosporomycetes</taxon>
        <taxon>Peronosporales</taxon>
        <taxon>Peronosporaceae</taxon>
        <taxon>Phytophthora</taxon>
    </lineage>
</organism>
<dbReference type="InterPro" id="IPR038765">
    <property type="entry name" value="Papain-like_cys_pep_sf"/>
</dbReference>
<proteinExistence type="predicted"/>
<accession>V9EVE9</accession>
<dbReference type="HOGENOM" id="CLU_1849034_0_0_1"/>
<gene>
    <name evidence="1" type="ORF">F443_11795</name>
</gene>
<reference evidence="1 2" key="1">
    <citation type="submission" date="2013-11" db="EMBL/GenBank/DDBJ databases">
        <title>The Genome Sequence of Phytophthora parasitica P1569.</title>
        <authorList>
            <consortium name="The Broad Institute Genomics Platform"/>
            <person name="Russ C."/>
            <person name="Tyler B."/>
            <person name="Panabieres F."/>
            <person name="Shan W."/>
            <person name="Tripathy S."/>
            <person name="Grunwald N."/>
            <person name="Machado M."/>
            <person name="Johnson C.S."/>
            <person name="Arredondo F."/>
            <person name="Hong C."/>
            <person name="Coffey M."/>
            <person name="Young S.K."/>
            <person name="Zeng Q."/>
            <person name="Gargeya S."/>
            <person name="Fitzgerald M."/>
            <person name="Abouelleil A."/>
            <person name="Alvarado L."/>
            <person name="Chapman S.B."/>
            <person name="Gainer-Dewar J."/>
            <person name="Goldberg J."/>
            <person name="Griggs A."/>
            <person name="Gujja S."/>
            <person name="Hansen M."/>
            <person name="Howarth C."/>
            <person name="Imamovic A."/>
            <person name="Ireland A."/>
            <person name="Larimer J."/>
            <person name="McCowan C."/>
            <person name="Murphy C."/>
            <person name="Pearson M."/>
            <person name="Poon T.W."/>
            <person name="Priest M."/>
            <person name="Roberts A."/>
            <person name="Saif S."/>
            <person name="Shea T."/>
            <person name="Sykes S."/>
            <person name="Wortman J."/>
            <person name="Nusbaum C."/>
            <person name="Birren B."/>
        </authorList>
    </citation>
    <scope>NUCLEOTIDE SEQUENCE [LARGE SCALE GENOMIC DNA]</scope>
    <source>
        <strain evidence="1 2">P1569</strain>
    </source>
</reference>
<name>V9EVE9_PHYNI</name>